<reference evidence="1 2" key="1">
    <citation type="submission" date="2024-01" db="EMBL/GenBank/DDBJ databases">
        <title>The genomes of 5 underutilized Papilionoideae crops provide insights into root nodulation and disease resistanc.</title>
        <authorList>
            <person name="Jiang F."/>
        </authorList>
    </citation>
    <scope>NUCLEOTIDE SEQUENCE [LARGE SCALE GENOMIC DNA]</scope>
    <source>
        <strain evidence="1">LVBAO_FW01</strain>
        <tissue evidence="1">Leaves</tissue>
    </source>
</reference>
<proteinExistence type="predicted"/>
<keyword evidence="2" id="KW-1185">Reference proteome</keyword>
<protein>
    <submittedName>
        <fullName evidence="1">Uncharacterized protein</fullName>
    </submittedName>
</protein>
<dbReference type="Proteomes" id="UP001367508">
    <property type="component" value="Unassembled WGS sequence"/>
</dbReference>
<dbReference type="EMBL" id="JAYMYQ010000005">
    <property type="protein sequence ID" value="KAK7330384.1"/>
    <property type="molecule type" value="Genomic_DNA"/>
</dbReference>
<dbReference type="AlphaFoldDB" id="A0AAN9L9Y5"/>
<evidence type="ECO:0000313" key="2">
    <source>
        <dbReference type="Proteomes" id="UP001367508"/>
    </source>
</evidence>
<name>A0AAN9L9Y5_CANGL</name>
<accession>A0AAN9L9Y5</accession>
<sequence>MRVLSFLFRRCDIWGCSSNGRAPALHAGDRSNYNFFSAATGLDPTTTTLRPLNDLTFFLQSQSDSHSHITGGSNVDSC</sequence>
<comment type="caution">
    <text evidence="1">The sequence shown here is derived from an EMBL/GenBank/DDBJ whole genome shotgun (WGS) entry which is preliminary data.</text>
</comment>
<evidence type="ECO:0000313" key="1">
    <source>
        <dbReference type="EMBL" id="KAK7330384.1"/>
    </source>
</evidence>
<organism evidence="1 2">
    <name type="scientific">Canavalia gladiata</name>
    <name type="common">Sword bean</name>
    <name type="synonym">Dolichos gladiatus</name>
    <dbReference type="NCBI Taxonomy" id="3824"/>
    <lineage>
        <taxon>Eukaryota</taxon>
        <taxon>Viridiplantae</taxon>
        <taxon>Streptophyta</taxon>
        <taxon>Embryophyta</taxon>
        <taxon>Tracheophyta</taxon>
        <taxon>Spermatophyta</taxon>
        <taxon>Magnoliopsida</taxon>
        <taxon>eudicotyledons</taxon>
        <taxon>Gunneridae</taxon>
        <taxon>Pentapetalae</taxon>
        <taxon>rosids</taxon>
        <taxon>fabids</taxon>
        <taxon>Fabales</taxon>
        <taxon>Fabaceae</taxon>
        <taxon>Papilionoideae</taxon>
        <taxon>50 kb inversion clade</taxon>
        <taxon>NPAAA clade</taxon>
        <taxon>indigoferoid/millettioid clade</taxon>
        <taxon>Phaseoleae</taxon>
        <taxon>Canavalia</taxon>
    </lineage>
</organism>
<gene>
    <name evidence="1" type="ORF">VNO77_24578</name>
</gene>